<dbReference type="Proteomes" id="UP000823847">
    <property type="component" value="Unassembled WGS sequence"/>
</dbReference>
<accession>A0A9D1XQ92</accession>
<reference evidence="1" key="1">
    <citation type="journal article" date="2021" name="PeerJ">
        <title>Extensive microbial diversity within the chicken gut microbiome revealed by metagenomics and culture.</title>
        <authorList>
            <person name="Gilroy R."/>
            <person name="Ravi A."/>
            <person name="Getino M."/>
            <person name="Pursley I."/>
            <person name="Horton D.L."/>
            <person name="Alikhan N.F."/>
            <person name="Baker D."/>
            <person name="Gharbi K."/>
            <person name="Hall N."/>
            <person name="Watson M."/>
            <person name="Adriaenssens E.M."/>
            <person name="Foster-Nyarko E."/>
            <person name="Jarju S."/>
            <person name="Secka A."/>
            <person name="Antonio M."/>
            <person name="Oren A."/>
            <person name="Chaudhuri R.R."/>
            <person name="La Ragione R."/>
            <person name="Hildebrand F."/>
            <person name="Pallen M.J."/>
        </authorList>
    </citation>
    <scope>NUCLEOTIDE SEQUENCE</scope>
    <source>
        <strain evidence="1">ChiHecec2B26-12326</strain>
    </source>
</reference>
<reference evidence="1" key="2">
    <citation type="submission" date="2021-04" db="EMBL/GenBank/DDBJ databases">
        <authorList>
            <person name="Gilroy R."/>
        </authorList>
    </citation>
    <scope>NUCLEOTIDE SEQUENCE</scope>
    <source>
        <strain evidence="1">ChiHecec2B26-12326</strain>
    </source>
</reference>
<gene>
    <name evidence="1" type="ORF">H9848_01635</name>
</gene>
<dbReference type="AlphaFoldDB" id="A0A9D1XQ92"/>
<evidence type="ECO:0000313" key="1">
    <source>
        <dbReference type="EMBL" id="HIX85295.1"/>
    </source>
</evidence>
<organism evidence="1 2">
    <name type="scientific">Candidatus Parabacteroides intestinigallinarum</name>
    <dbReference type="NCBI Taxonomy" id="2838722"/>
    <lineage>
        <taxon>Bacteria</taxon>
        <taxon>Pseudomonadati</taxon>
        <taxon>Bacteroidota</taxon>
        <taxon>Bacteroidia</taxon>
        <taxon>Bacteroidales</taxon>
        <taxon>Tannerellaceae</taxon>
        <taxon>Parabacteroides</taxon>
    </lineage>
</organism>
<protein>
    <submittedName>
        <fullName evidence="1">Uncharacterized protein</fullName>
    </submittedName>
</protein>
<name>A0A9D1XQ92_9BACT</name>
<dbReference type="EMBL" id="DXEN01000010">
    <property type="protein sequence ID" value="HIX85295.1"/>
    <property type="molecule type" value="Genomic_DNA"/>
</dbReference>
<evidence type="ECO:0000313" key="2">
    <source>
        <dbReference type="Proteomes" id="UP000823847"/>
    </source>
</evidence>
<comment type="caution">
    <text evidence="1">The sequence shown here is derived from an EMBL/GenBank/DDBJ whole genome shotgun (WGS) entry which is preliminary data.</text>
</comment>
<sequence>MTLSAELRIRRDIFIEKYLNKIDNIEMMIEVERATRQIFSRRQMAHPCMVYSRKEMADSVREAIKQIERGEYITDDKLEKEIRTWW</sequence>
<proteinExistence type="predicted"/>